<protein>
    <recommendedName>
        <fullName evidence="2">Beta-ketoacyl synthase-like N-terminal domain-containing protein</fullName>
    </recommendedName>
</protein>
<dbReference type="PANTHER" id="PTHR45681">
    <property type="entry name" value="POLYKETIDE SYNTHASE 44-RELATED"/>
    <property type="match status" value="1"/>
</dbReference>
<dbReference type="EMBL" id="ML976977">
    <property type="protein sequence ID" value="KAF1963454.1"/>
    <property type="molecule type" value="Genomic_DNA"/>
</dbReference>
<feature type="non-terminal residue" evidence="3">
    <location>
        <position position="1"/>
    </location>
</feature>
<sequence>SPKYYILGTCEEMILNHISYFLDIYSPSATIYTAYSLSYLQLGKLKIAITSSVSMIISPNRNIHLNNLGFLNPKGYLRAFNVDANSYRKGKEYSILILKKLNKALIDSNLIRVVI</sequence>
<evidence type="ECO:0000313" key="4">
    <source>
        <dbReference type="Proteomes" id="UP000800035"/>
    </source>
</evidence>
<evidence type="ECO:0000259" key="2">
    <source>
        <dbReference type="Pfam" id="PF00109"/>
    </source>
</evidence>
<dbReference type="GO" id="GO:0016746">
    <property type="term" value="F:acyltransferase activity"/>
    <property type="evidence" value="ECO:0007669"/>
    <property type="project" value="InterPro"/>
</dbReference>
<name>A0A6A5UFF8_9PLEO</name>
<evidence type="ECO:0000256" key="1">
    <source>
        <dbReference type="ARBA" id="ARBA00022679"/>
    </source>
</evidence>
<dbReference type="PANTHER" id="PTHR45681:SF6">
    <property type="entry name" value="POLYKETIDE SYNTHASE 37"/>
    <property type="match status" value="1"/>
</dbReference>
<dbReference type="InterPro" id="IPR050444">
    <property type="entry name" value="Polyketide_Synthase"/>
</dbReference>
<dbReference type="Proteomes" id="UP000800035">
    <property type="component" value="Unassembled WGS sequence"/>
</dbReference>
<dbReference type="AlphaFoldDB" id="A0A6A5UFF8"/>
<dbReference type="InterPro" id="IPR016039">
    <property type="entry name" value="Thiolase-like"/>
</dbReference>
<reference evidence="3" key="1">
    <citation type="journal article" date="2020" name="Stud. Mycol.">
        <title>101 Dothideomycetes genomes: a test case for predicting lifestyles and emergence of pathogens.</title>
        <authorList>
            <person name="Haridas S."/>
            <person name="Albert R."/>
            <person name="Binder M."/>
            <person name="Bloem J."/>
            <person name="Labutti K."/>
            <person name="Salamov A."/>
            <person name="Andreopoulos B."/>
            <person name="Baker S."/>
            <person name="Barry K."/>
            <person name="Bills G."/>
            <person name="Bluhm B."/>
            <person name="Cannon C."/>
            <person name="Castanera R."/>
            <person name="Culley D."/>
            <person name="Daum C."/>
            <person name="Ezra D."/>
            <person name="Gonzalez J."/>
            <person name="Henrissat B."/>
            <person name="Kuo A."/>
            <person name="Liang C."/>
            <person name="Lipzen A."/>
            <person name="Lutzoni F."/>
            <person name="Magnuson J."/>
            <person name="Mondo S."/>
            <person name="Nolan M."/>
            <person name="Ohm R."/>
            <person name="Pangilinan J."/>
            <person name="Park H.-J."/>
            <person name="Ramirez L."/>
            <person name="Alfaro M."/>
            <person name="Sun H."/>
            <person name="Tritt A."/>
            <person name="Yoshinaga Y."/>
            <person name="Zwiers L.-H."/>
            <person name="Turgeon B."/>
            <person name="Goodwin S."/>
            <person name="Spatafora J."/>
            <person name="Crous P."/>
            <person name="Grigoriev I."/>
        </authorList>
    </citation>
    <scope>NUCLEOTIDE SEQUENCE</scope>
    <source>
        <strain evidence="3">CBS 675.92</strain>
    </source>
</reference>
<evidence type="ECO:0000313" key="3">
    <source>
        <dbReference type="EMBL" id="KAF1963454.1"/>
    </source>
</evidence>
<accession>A0A6A5UFF8</accession>
<dbReference type="Pfam" id="PF00109">
    <property type="entry name" value="ketoacyl-synt"/>
    <property type="match status" value="1"/>
</dbReference>
<dbReference type="Gene3D" id="3.40.47.10">
    <property type="match status" value="1"/>
</dbReference>
<keyword evidence="1" id="KW-0808">Transferase</keyword>
<organism evidence="3 4">
    <name type="scientific">Byssothecium circinans</name>
    <dbReference type="NCBI Taxonomy" id="147558"/>
    <lineage>
        <taxon>Eukaryota</taxon>
        <taxon>Fungi</taxon>
        <taxon>Dikarya</taxon>
        <taxon>Ascomycota</taxon>
        <taxon>Pezizomycotina</taxon>
        <taxon>Dothideomycetes</taxon>
        <taxon>Pleosporomycetidae</taxon>
        <taxon>Pleosporales</taxon>
        <taxon>Massarineae</taxon>
        <taxon>Massarinaceae</taxon>
        <taxon>Byssothecium</taxon>
    </lineage>
</organism>
<keyword evidence="4" id="KW-1185">Reference proteome</keyword>
<feature type="domain" description="Beta-ketoacyl synthase-like N-terminal" evidence="2">
    <location>
        <begin position="6"/>
        <end position="104"/>
    </location>
</feature>
<dbReference type="InterPro" id="IPR014030">
    <property type="entry name" value="Ketoacyl_synth_N"/>
</dbReference>
<dbReference type="SUPFAM" id="SSF53901">
    <property type="entry name" value="Thiolase-like"/>
    <property type="match status" value="1"/>
</dbReference>
<proteinExistence type="predicted"/>
<gene>
    <name evidence="3" type="ORF">CC80DRAFT_397031</name>
</gene>